<keyword evidence="4 6" id="KW-1133">Transmembrane helix</keyword>
<dbReference type="Proteomes" id="UP000001660">
    <property type="component" value="Chromosome"/>
</dbReference>
<proteinExistence type="predicted"/>
<organism evidence="7 8">
    <name type="scientific">Nitrospira defluvii</name>
    <dbReference type="NCBI Taxonomy" id="330214"/>
    <lineage>
        <taxon>Bacteria</taxon>
        <taxon>Pseudomonadati</taxon>
        <taxon>Nitrospirota</taxon>
        <taxon>Nitrospiria</taxon>
        <taxon>Nitrospirales</taxon>
        <taxon>Nitrospiraceae</taxon>
        <taxon>Nitrospira</taxon>
    </lineage>
</organism>
<name>D8PIN7_9BACT</name>
<dbReference type="STRING" id="330214.NIDE3438"/>
<dbReference type="NCBIfam" id="TIGR02532">
    <property type="entry name" value="IV_pilin_GFxxxE"/>
    <property type="match status" value="1"/>
</dbReference>
<dbReference type="OrthoDB" id="5422085at2"/>
<feature type="transmembrane region" description="Helical" evidence="6">
    <location>
        <begin position="12"/>
        <end position="35"/>
    </location>
</feature>
<evidence type="ECO:0000256" key="4">
    <source>
        <dbReference type="ARBA" id="ARBA00022989"/>
    </source>
</evidence>
<dbReference type="Pfam" id="PF07963">
    <property type="entry name" value="N_methyl"/>
    <property type="match status" value="1"/>
</dbReference>
<evidence type="ECO:0000313" key="7">
    <source>
        <dbReference type="EMBL" id="CBK43124.1"/>
    </source>
</evidence>
<dbReference type="PANTHER" id="PTHR30093">
    <property type="entry name" value="GENERAL SECRETION PATHWAY PROTEIN G"/>
    <property type="match status" value="1"/>
</dbReference>
<dbReference type="EMBL" id="FP929003">
    <property type="protein sequence ID" value="CBK43124.1"/>
    <property type="molecule type" value="Genomic_DNA"/>
</dbReference>
<evidence type="ECO:0000256" key="2">
    <source>
        <dbReference type="ARBA" id="ARBA00022481"/>
    </source>
</evidence>
<dbReference type="AlphaFoldDB" id="D8PIN7"/>
<dbReference type="Gene3D" id="3.30.700.10">
    <property type="entry name" value="Glycoprotein, Type 4 Pilin"/>
    <property type="match status" value="1"/>
</dbReference>
<sequence>MLKQIKGQKGFTLIELMIVVAIIGILAAIAIPNFLRYQAKSRQSEAKTNLGAIFVAETAYLSENSRYGSFSEIGYALAGTSNRYSYRSPNAGASGGTAGSSGTAGVDLIACGTPATCTAATTAEGANGQIPSAAQISPTVAFTASAVANIDNDTLLDGWSVNDIKGGLDRALPDDVTMG</sequence>
<dbReference type="SUPFAM" id="SSF54523">
    <property type="entry name" value="Pili subunits"/>
    <property type="match status" value="1"/>
</dbReference>
<accession>D8PIN7</accession>
<comment type="subcellular location">
    <subcellularLocation>
        <location evidence="1">Membrane</location>
        <topology evidence="1">Single-pass membrane protein</topology>
    </subcellularLocation>
</comment>
<dbReference type="KEGG" id="nde:NIDE3438"/>
<gene>
    <name evidence="7" type="primary">pilA</name>
    <name evidence="7" type="ORF">NIDE3438</name>
</gene>
<evidence type="ECO:0000256" key="1">
    <source>
        <dbReference type="ARBA" id="ARBA00004167"/>
    </source>
</evidence>
<evidence type="ECO:0000313" key="8">
    <source>
        <dbReference type="Proteomes" id="UP000001660"/>
    </source>
</evidence>
<evidence type="ECO:0000256" key="5">
    <source>
        <dbReference type="ARBA" id="ARBA00023136"/>
    </source>
</evidence>
<dbReference type="GO" id="GO:0016020">
    <property type="term" value="C:membrane"/>
    <property type="evidence" value="ECO:0007669"/>
    <property type="project" value="UniProtKB-SubCell"/>
</dbReference>
<dbReference type="HOGENOM" id="CLU_119396_0_0_0"/>
<keyword evidence="8" id="KW-1185">Reference proteome</keyword>
<evidence type="ECO:0000256" key="3">
    <source>
        <dbReference type="ARBA" id="ARBA00022692"/>
    </source>
</evidence>
<dbReference type="eggNOG" id="COG4968">
    <property type="taxonomic scope" value="Bacteria"/>
</dbReference>
<dbReference type="PROSITE" id="PS00409">
    <property type="entry name" value="PROKAR_NTER_METHYL"/>
    <property type="match status" value="1"/>
</dbReference>
<dbReference type="InterPro" id="IPR012902">
    <property type="entry name" value="N_methyl_site"/>
</dbReference>
<protein>
    <submittedName>
        <fullName evidence="7">Type IV pilin PilA</fullName>
    </submittedName>
</protein>
<evidence type="ECO:0000256" key="6">
    <source>
        <dbReference type="SAM" id="Phobius"/>
    </source>
</evidence>
<keyword evidence="3 6" id="KW-0812">Transmembrane</keyword>
<keyword evidence="5 6" id="KW-0472">Membrane</keyword>
<dbReference type="PANTHER" id="PTHR30093:SF44">
    <property type="entry name" value="TYPE II SECRETION SYSTEM CORE PROTEIN G"/>
    <property type="match status" value="1"/>
</dbReference>
<reference evidence="7 8" key="1">
    <citation type="journal article" date="2010" name="Proc. Natl. Acad. Sci. U.S.A.">
        <title>A Nitrospira metagenome illuminates the physiology and evolution of globally important nitrite-oxidizing bacteria.</title>
        <authorList>
            <person name="Lucker S."/>
            <person name="Wagner M."/>
            <person name="Maixner F."/>
            <person name="Pelletier E."/>
            <person name="Koch H."/>
            <person name="Vacherie B."/>
            <person name="Rattei T."/>
            <person name="Sinninghe Damste J."/>
            <person name="Spieck E."/>
            <person name="Le Paslier D."/>
            <person name="Daims H."/>
        </authorList>
    </citation>
    <scope>NUCLEOTIDE SEQUENCE [LARGE SCALE GENOMIC DNA]</scope>
</reference>
<keyword evidence="2" id="KW-0488">Methylation</keyword>
<dbReference type="InterPro" id="IPR045584">
    <property type="entry name" value="Pilin-like"/>
</dbReference>